<sequence>MALIIGNFSLYLFNRNAFFKSMQAKREVEEVEKKLDFIWTQVQIADMGVRGYLLLPEESKAVPLHEAVGRYEKGFEELEQMLARQQFDMSAIADFKKLYIAKMDEALLMKQLKKEGKGEEALAILQKDSGYQLWMTFKPLQEHILSFENALKQEADNTYTNSLANTLIIQIVLLTISIPVLCVVIYRLWQNEWQKKALFKKLTVSTSKYLFCRTNQGMDMDEEKIITSLVTDLQTASQFVKDTAKGNYELNWQGITEENVHLNQDNLTGHLIQMREQMKMVKTEDHKRLWANQGFARFADLIRLQADSLEDKIHVFLAELIKYIHANQGGVFLVSGKDNETILELKACYAYGKKKFIQKTIFPGEGLVGQVYLEKDKILITEIPPDYISISSGLGQALPRCLLLVPLKNNEQIVGILEIASFQILENYQIEFIEKVLENLASVVISEQVHTHTRVLLEEASHRAEEMRAQEEEMRQNMEELEATQEEMRRNEMAHLQEITRLEQGFQLNTELLQKKEREMSGILTAVDSTLAMIEFDLKGTILTANSCFLQVMEYSLQEIAGKHHAMFVSKEYRQSQEYTDFWQELSSGKEQIGDVRRITKNGKEVWLSASYTPVFGEDKRVIKIIKFAQDITTEKHRSLDHQSQLQAISKSNSIIEFDLSGHIRSANANFLTLMQYEEKEIIGAHHRIFVPEKEKESEEYQLFWESLSRGEYVSGEFQRVNKAGRSVWIKGSYNPISDINGKVYKVVKYAQDVTTEKLLEQQALSQTEELRAQEEEIRQNLEELQATQDEVERKSLELQAQITAVDSSLATIEFDLHGNILKANHNFLQLMGYTLEEIMHQPHRIFVEKTFGQSQEYRDFWQELKTGKTQIGRVQRFTKDGKQVWLNASYTPVFDMDNKPVKIIKLAQYIEM</sequence>
<keyword evidence="2" id="KW-1133">Transmembrane helix</keyword>
<dbReference type="InterPro" id="IPR050903">
    <property type="entry name" value="Bact_Chemotaxis_MeTrfase"/>
</dbReference>
<dbReference type="Gene3D" id="3.30.450.40">
    <property type="match status" value="1"/>
</dbReference>
<dbReference type="InterPro" id="IPR035965">
    <property type="entry name" value="PAS-like_dom_sf"/>
</dbReference>
<evidence type="ECO:0000313" key="5">
    <source>
        <dbReference type="EMBL" id="QHT71585.1"/>
    </source>
</evidence>
<dbReference type="SUPFAM" id="SSF55785">
    <property type="entry name" value="PYP-like sensor domain (PAS domain)"/>
    <property type="match status" value="3"/>
</dbReference>
<feature type="coiled-coil region" evidence="1">
    <location>
        <begin position="757"/>
        <end position="802"/>
    </location>
</feature>
<evidence type="ECO:0000259" key="3">
    <source>
        <dbReference type="PROSITE" id="PS50112"/>
    </source>
</evidence>
<dbReference type="InterPro" id="IPR000014">
    <property type="entry name" value="PAS"/>
</dbReference>
<dbReference type="EMBL" id="CP048222">
    <property type="protein sequence ID" value="QHT71585.1"/>
    <property type="molecule type" value="Genomic_DNA"/>
</dbReference>
<dbReference type="InterPro" id="IPR003018">
    <property type="entry name" value="GAF"/>
</dbReference>
<dbReference type="SUPFAM" id="SSF55781">
    <property type="entry name" value="GAF domain-like"/>
    <property type="match status" value="1"/>
</dbReference>
<dbReference type="InterPro" id="IPR000700">
    <property type="entry name" value="PAS-assoc_C"/>
</dbReference>
<dbReference type="Pfam" id="PF08447">
    <property type="entry name" value="PAS_3"/>
    <property type="match status" value="3"/>
</dbReference>
<accession>A0A6C0GTT8</accession>
<feature type="domain" description="PAC" evidence="4">
    <location>
        <begin position="592"/>
        <end position="644"/>
    </location>
</feature>
<dbReference type="Gene3D" id="3.30.450.20">
    <property type="entry name" value="PAS domain"/>
    <property type="match status" value="3"/>
</dbReference>
<feature type="transmembrane region" description="Helical" evidence="2">
    <location>
        <begin position="167"/>
        <end position="189"/>
    </location>
</feature>
<feature type="domain" description="PAC" evidence="4">
    <location>
        <begin position="714"/>
        <end position="766"/>
    </location>
</feature>
<dbReference type="AlphaFoldDB" id="A0A6C0GTT8"/>
<name>A0A6C0GTT8_9BACT</name>
<dbReference type="PROSITE" id="PS50112">
    <property type="entry name" value="PAS"/>
    <property type="match status" value="1"/>
</dbReference>
<dbReference type="RefSeq" id="WP_162447520.1">
    <property type="nucleotide sequence ID" value="NZ_CP048222.1"/>
</dbReference>
<keyword evidence="6" id="KW-1185">Reference proteome</keyword>
<keyword evidence="1" id="KW-0175">Coiled coil</keyword>
<keyword evidence="2" id="KW-0812">Transmembrane</keyword>
<dbReference type="Pfam" id="PF13185">
    <property type="entry name" value="GAF_2"/>
    <property type="match status" value="1"/>
</dbReference>
<feature type="coiled-coil region" evidence="1">
    <location>
        <begin position="457"/>
        <end position="498"/>
    </location>
</feature>
<dbReference type="PANTHER" id="PTHR24422">
    <property type="entry name" value="CHEMOTAXIS PROTEIN METHYLTRANSFERASE"/>
    <property type="match status" value="1"/>
</dbReference>
<evidence type="ECO:0000259" key="4">
    <source>
        <dbReference type="PROSITE" id="PS50113"/>
    </source>
</evidence>
<dbReference type="SMART" id="SM00065">
    <property type="entry name" value="GAF"/>
    <property type="match status" value="1"/>
</dbReference>
<protein>
    <submittedName>
        <fullName evidence="5">PAS domain S-box protein</fullName>
    </submittedName>
</protein>
<dbReference type="Proteomes" id="UP000480178">
    <property type="component" value="Chromosome"/>
</dbReference>
<gene>
    <name evidence="5" type="ORF">GXP67_35430</name>
</gene>
<dbReference type="CDD" id="cd00130">
    <property type="entry name" value="PAS"/>
    <property type="match status" value="3"/>
</dbReference>
<dbReference type="InterPro" id="IPR013655">
    <property type="entry name" value="PAS_fold_3"/>
</dbReference>
<dbReference type="Pfam" id="PF05227">
    <property type="entry name" value="CHASE3"/>
    <property type="match status" value="1"/>
</dbReference>
<dbReference type="PROSITE" id="PS50113">
    <property type="entry name" value="PAC"/>
    <property type="match status" value="2"/>
</dbReference>
<feature type="domain" description="PAS" evidence="3">
    <location>
        <begin position="816"/>
        <end position="840"/>
    </location>
</feature>
<dbReference type="InterPro" id="IPR029016">
    <property type="entry name" value="GAF-like_dom_sf"/>
</dbReference>
<organism evidence="5 6">
    <name type="scientific">Rhodocytophaga rosea</name>
    <dbReference type="NCBI Taxonomy" id="2704465"/>
    <lineage>
        <taxon>Bacteria</taxon>
        <taxon>Pseudomonadati</taxon>
        <taxon>Bacteroidota</taxon>
        <taxon>Cytophagia</taxon>
        <taxon>Cytophagales</taxon>
        <taxon>Rhodocytophagaceae</taxon>
        <taxon>Rhodocytophaga</taxon>
    </lineage>
</organism>
<evidence type="ECO:0000256" key="2">
    <source>
        <dbReference type="SAM" id="Phobius"/>
    </source>
</evidence>
<dbReference type="KEGG" id="rhoz:GXP67_35430"/>
<dbReference type="PANTHER" id="PTHR24422:SF10">
    <property type="entry name" value="CHEMOTAXIS PROTEIN METHYLTRANSFERASE 2"/>
    <property type="match status" value="1"/>
</dbReference>
<dbReference type="InterPro" id="IPR001610">
    <property type="entry name" value="PAC"/>
</dbReference>
<dbReference type="InterPro" id="IPR007891">
    <property type="entry name" value="CHASE3"/>
</dbReference>
<dbReference type="NCBIfam" id="TIGR00229">
    <property type="entry name" value="sensory_box"/>
    <property type="match status" value="3"/>
</dbReference>
<keyword evidence="2" id="KW-0472">Membrane</keyword>
<dbReference type="SMART" id="SM00091">
    <property type="entry name" value="PAS"/>
    <property type="match status" value="3"/>
</dbReference>
<proteinExistence type="predicted"/>
<reference evidence="5 6" key="1">
    <citation type="submission" date="2020-01" db="EMBL/GenBank/DDBJ databases">
        <authorList>
            <person name="Kim M.K."/>
        </authorList>
    </citation>
    <scope>NUCLEOTIDE SEQUENCE [LARGE SCALE GENOMIC DNA]</scope>
    <source>
        <strain evidence="5 6">172606-1</strain>
    </source>
</reference>
<evidence type="ECO:0000256" key="1">
    <source>
        <dbReference type="SAM" id="Coils"/>
    </source>
</evidence>
<evidence type="ECO:0000313" key="6">
    <source>
        <dbReference type="Proteomes" id="UP000480178"/>
    </source>
</evidence>
<dbReference type="SMART" id="SM00086">
    <property type="entry name" value="PAC"/>
    <property type="match status" value="3"/>
</dbReference>